<dbReference type="AlphaFoldDB" id="A0A8S3DHU4"/>
<evidence type="ECO:0000313" key="3">
    <source>
        <dbReference type="Proteomes" id="UP000676336"/>
    </source>
</evidence>
<sequence length="43" mass="4649">MLRITAKKGSHCEIELNPCMNNPCSHGNCIVLTPLTSSCICES</sequence>
<accession>A0A8S3DHU4</accession>
<proteinExistence type="predicted"/>
<dbReference type="EMBL" id="CAJOBI010209206">
    <property type="protein sequence ID" value="CAF5013598.1"/>
    <property type="molecule type" value="Genomic_DNA"/>
</dbReference>
<gene>
    <name evidence="1" type="ORF">SMN809_LOCUS57305</name>
    <name evidence="2" type="ORF">SMN809_LOCUS57619</name>
</gene>
<evidence type="ECO:0008006" key="4">
    <source>
        <dbReference type="Google" id="ProtNLM"/>
    </source>
</evidence>
<reference evidence="1" key="1">
    <citation type="submission" date="2021-02" db="EMBL/GenBank/DDBJ databases">
        <authorList>
            <person name="Nowell W R."/>
        </authorList>
    </citation>
    <scope>NUCLEOTIDE SEQUENCE</scope>
</reference>
<protein>
    <recommendedName>
        <fullName evidence="4">EGF-like domain-containing protein</fullName>
    </recommendedName>
</protein>
<feature type="non-terminal residue" evidence="1">
    <location>
        <position position="1"/>
    </location>
</feature>
<name>A0A8S3DHU4_9BILA</name>
<comment type="caution">
    <text evidence="1">The sequence shown here is derived from an EMBL/GenBank/DDBJ whole genome shotgun (WGS) entry which is preliminary data.</text>
</comment>
<dbReference type="Proteomes" id="UP000676336">
    <property type="component" value="Unassembled WGS sequence"/>
</dbReference>
<dbReference type="EMBL" id="CAJOBI010212091">
    <property type="protein sequence ID" value="CAF5020464.1"/>
    <property type="molecule type" value="Genomic_DNA"/>
</dbReference>
<evidence type="ECO:0000313" key="2">
    <source>
        <dbReference type="EMBL" id="CAF5020464.1"/>
    </source>
</evidence>
<evidence type="ECO:0000313" key="1">
    <source>
        <dbReference type="EMBL" id="CAF5013598.1"/>
    </source>
</evidence>
<organism evidence="1 3">
    <name type="scientific">Rotaria magnacalcarata</name>
    <dbReference type="NCBI Taxonomy" id="392030"/>
    <lineage>
        <taxon>Eukaryota</taxon>
        <taxon>Metazoa</taxon>
        <taxon>Spiralia</taxon>
        <taxon>Gnathifera</taxon>
        <taxon>Rotifera</taxon>
        <taxon>Eurotatoria</taxon>
        <taxon>Bdelloidea</taxon>
        <taxon>Philodinida</taxon>
        <taxon>Philodinidae</taxon>
        <taxon>Rotaria</taxon>
    </lineage>
</organism>